<proteinExistence type="inferred from homology"/>
<dbReference type="GO" id="GO:0006099">
    <property type="term" value="P:tricarboxylic acid cycle"/>
    <property type="evidence" value="ECO:0007669"/>
    <property type="project" value="UniProtKB-UniRule"/>
</dbReference>
<comment type="cofactor">
    <cofactor evidence="2 9">
        <name>FAD</name>
        <dbReference type="ChEBI" id="CHEBI:57692"/>
    </cofactor>
</comment>
<reference evidence="10 11" key="1">
    <citation type="submission" date="2019-05" db="EMBL/GenBank/DDBJ databases">
        <title>Verrucobacter flavum gen. nov., sp. nov. a new member of the family Verrucomicrobiaceae.</title>
        <authorList>
            <person name="Szuroczki S."/>
            <person name="Abbaszade G."/>
            <person name="Szabo A."/>
            <person name="Felfoldi T."/>
            <person name="Schumann P."/>
            <person name="Boka K."/>
            <person name="Keki Z."/>
            <person name="Toumi M."/>
            <person name="Toth E."/>
        </authorList>
    </citation>
    <scope>NUCLEOTIDE SEQUENCE [LARGE SCALE GENOMIC DNA]</scope>
    <source>
        <strain evidence="10 11">MG-N-17</strain>
    </source>
</reference>
<evidence type="ECO:0000256" key="7">
    <source>
        <dbReference type="ARBA" id="ARBA00022827"/>
    </source>
</evidence>
<dbReference type="PANTHER" id="PTHR43104:SF2">
    <property type="entry name" value="L-2-HYDROXYGLUTARATE DEHYDROGENASE, MITOCHONDRIAL"/>
    <property type="match status" value="1"/>
</dbReference>
<dbReference type="PANTHER" id="PTHR43104">
    <property type="entry name" value="L-2-HYDROXYGLUTARATE DEHYDROGENASE, MITOCHONDRIAL"/>
    <property type="match status" value="1"/>
</dbReference>
<dbReference type="EC" id="1.1.5.4" evidence="9"/>
<evidence type="ECO:0000256" key="2">
    <source>
        <dbReference type="ARBA" id="ARBA00001974"/>
    </source>
</evidence>
<dbReference type="Pfam" id="PF06039">
    <property type="entry name" value="Mqo"/>
    <property type="match status" value="1"/>
</dbReference>
<dbReference type="OrthoDB" id="9763983at2"/>
<dbReference type="NCBIfam" id="NF003605">
    <property type="entry name" value="PRK05257.1-4"/>
    <property type="match status" value="1"/>
</dbReference>
<dbReference type="InterPro" id="IPR036188">
    <property type="entry name" value="FAD/NAD-bd_sf"/>
</dbReference>
<organism evidence="10 11">
    <name type="scientific">Phragmitibacter flavus</name>
    <dbReference type="NCBI Taxonomy" id="2576071"/>
    <lineage>
        <taxon>Bacteria</taxon>
        <taxon>Pseudomonadati</taxon>
        <taxon>Verrucomicrobiota</taxon>
        <taxon>Verrucomicrobiia</taxon>
        <taxon>Verrucomicrobiales</taxon>
        <taxon>Verrucomicrobiaceae</taxon>
        <taxon>Phragmitibacter</taxon>
    </lineage>
</organism>
<evidence type="ECO:0000256" key="9">
    <source>
        <dbReference type="HAMAP-Rule" id="MF_00212"/>
    </source>
</evidence>
<evidence type="ECO:0000256" key="3">
    <source>
        <dbReference type="ARBA" id="ARBA00005012"/>
    </source>
</evidence>
<evidence type="ECO:0000256" key="8">
    <source>
        <dbReference type="ARBA" id="ARBA00023002"/>
    </source>
</evidence>
<dbReference type="RefSeq" id="WP_138087610.1">
    <property type="nucleotide sequence ID" value="NZ_VAUV01000013.1"/>
</dbReference>
<dbReference type="HAMAP" id="MF_00212">
    <property type="entry name" value="MQO"/>
    <property type="match status" value="1"/>
</dbReference>
<dbReference type="SUPFAM" id="SSF51905">
    <property type="entry name" value="FAD/NAD(P)-binding domain"/>
    <property type="match status" value="1"/>
</dbReference>
<comment type="similarity">
    <text evidence="4 9">Belongs to the MQO family.</text>
</comment>
<evidence type="ECO:0000256" key="6">
    <source>
        <dbReference type="ARBA" id="ARBA00022630"/>
    </source>
</evidence>
<dbReference type="NCBIfam" id="NF003603">
    <property type="entry name" value="PRK05257.1-1"/>
    <property type="match status" value="1"/>
</dbReference>
<dbReference type="NCBIfam" id="TIGR01320">
    <property type="entry name" value="mal_quin_oxido"/>
    <property type="match status" value="1"/>
</dbReference>
<dbReference type="AlphaFoldDB" id="A0A5R8KB32"/>
<keyword evidence="8 9" id="KW-0560">Oxidoreductase</keyword>
<keyword evidence="11" id="KW-1185">Reference proteome</keyword>
<dbReference type="GO" id="GO:0008924">
    <property type="term" value="F:L-malate dehydrogenase (quinone) activity"/>
    <property type="evidence" value="ECO:0007669"/>
    <property type="project" value="UniProtKB-UniRule"/>
</dbReference>
<dbReference type="NCBIfam" id="NF003608">
    <property type="entry name" value="PRK05257.2-4"/>
    <property type="match status" value="1"/>
</dbReference>
<dbReference type="Proteomes" id="UP000306196">
    <property type="component" value="Unassembled WGS sequence"/>
</dbReference>
<keyword evidence="6 9" id="KW-0285">Flavoprotein</keyword>
<gene>
    <name evidence="9 10" type="primary">mqo</name>
    <name evidence="10" type="ORF">FEM03_17650</name>
</gene>
<dbReference type="InterPro" id="IPR006231">
    <property type="entry name" value="MQO"/>
</dbReference>
<evidence type="ECO:0000313" key="11">
    <source>
        <dbReference type="Proteomes" id="UP000306196"/>
    </source>
</evidence>
<comment type="pathway">
    <text evidence="3 9">Carbohydrate metabolism; tricarboxylic acid cycle; oxaloacetate from (S)-malate (quinone route): step 1/1.</text>
</comment>
<keyword evidence="7 9" id="KW-0274">FAD</keyword>
<comment type="catalytic activity">
    <reaction evidence="1 9">
        <text>(S)-malate + a quinone = a quinol + oxaloacetate</text>
        <dbReference type="Rhea" id="RHEA:46012"/>
        <dbReference type="ChEBI" id="CHEBI:15589"/>
        <dbReference type="ChEBI" id="CHEBI:16452"/>
        <dbReference type="ChEBI" id="CHEBI:24646"/>
        <dbReference type="ChEBI" id="CHEBI:132124"/>
        <dbReference type="EC" id="1.1.5.4"/>
    </reaction>
</comment>
<dbReference type="EMBL" id="VAUV01000013">
    <property type="protein sequence ID" value="TLD69467.1"/>
    <property type="molecule type" value="Genomic_DNA"/>
</dbReference>
<comment type="caution">
    <text evidence="10">The sequence shown here is derived from an EMBL/GenBank/DDBJ whole genome shotgun (WGS) entry which is preliminary data.</text>
</comment>
<dbReference type="UniPathway" id="UPA00223">
    <property type="reaction ID" value="UER01008"/>
</dbReference>
<keyword evidence="5 9" id="KW-0816">Tricarboxylic acid cycle</keyword>
<dbReference type="GO" id="GO:0047545">
    <property type="term" value="F:(S)-2-hydroxyglutarate dehydrogenase activity"/>
    <property type="evidence" value="ECO:0007669"/>
    <property type="project" value="TreeGrafter"/>
</dbReference>
<evidence type="ECO:0000313" key="10">
    <source>
        <dbReference type="EMBL" id="TLD69467.1"/>
    </source>
</evidence>
<dbReference type="NCBIfam" id="NF003606">
    <property type="entry name" value="PRK05257.2-1"/>
    <property type="match status" value="1"/>
</dbReference>
<evidence type="ECO:0000256" key="1">
    <source>
        <dbReference type="ARBA" id="ARBA00001139"/>
    </source>
</evidence>
<evidence type="ECO:0000256" key="4">
    <source>
        <dbReference type="ARBA" id="ARBA00006389"/>
    </source>
</evidence>
<dbReference type="NCBIfam" id="NF009875">
    <property type="entry name" value="PRK13339.1"/>
    <property type="match status" value="1"/>
</dbReference>
<accession>A0A5R8KB32</accession>
<protein>
    <recommendedName>
        <fullName evidence="9">Probable malate:quinone oxidoreductase</fullName>
        <ecNumber evidence="9">1.1.5.4</ecNumber>
    </recommendedName>
    <alternativeName>
        <fullName evidence="9">MQO</fullName>
    </alternativeName>
    <alternativeName>
        <fullName evidence="9">Malate dehydrogenase [quinone]</fullName>
    </alternativeName>
</protein>
<evidence type="ECO:0000256" key="5">
    <source>
        <dbReference type="ARBA" id="ARBA00022532"/>
    </source>
</evidence>
<name>A0A5R8KB32_9BACT</name>
<sequence length="508" mass="55217">MSTVTTSKSSNSTVVNLSTQSPDVVLVGAGIMSATLGVMLKELHPELTIEIFETLDSIAAESSNGWNNAGTGHAALCELNYTPEKADGSIDVSKALEVNAQFNESRQFWAWLVERGIVKDPDTFIQPVPHISFVSGEKDVAFLRKRWEALRVHPGFGEMEYSEDVKVLTEWMPLVMEGRDPMVPVAATRMLGGTDVDFGSLTRALIAHLKSMPGVSVNLGHVVTDLKRSRDKRWRVSVKERATRKRRKVSAKFVFLGAGGGALPLLQMSDIPEGKGFGGFPVSGQWLRCDNPVLAARHDAKVYGKASVGAPPMSVPHLDTRVIDGQRSLLFGPYAGFTTKYLKNGSPLDFPFSFRPDNLIPMIAAGMGNIPLTEYLIGQVVQSPEERLKALKVYLPKVDGADWRLEEAGQRVQVIKKDPVKGGILQFGTEVVAAGDGSIAALLGASPGASTAVSIMLTLIKQCFEEKFESAEWQEKVKAMVPTRGESMSQNPQLLNQMHAWTSAVLGL</sequence>
<dbReference type="NCBIfam" id="NF003611">
    <property type="entry name" value="PRK05257.3-2"/>
    <property type="match status" value="1"/>
</dbReference>